<organism evidence="1 2">
    <name type="scientific">Acrasis kona</name>
    <dbReference type="NCBI Taxonomy" id="1008807"/>
    <lineage>
        <taxon>Eukaryota</taxon>
        <taxon>Discoba</taxon>
        <taxon>Heterolobosea</taxon>
        <taxon>Tetramitia</taxon>
        <taxon>Eutetramitia</taxon>
        <taxon>Acrasidae</taxon>
        <taxon>Acrasis</taxon>
    </lineage>
</organism>
<reference evidence="1 2" key="1">
    <citation type="submission" date="2024-03" db="EMBL/GenBank/DDBJ databases">
        <title>The Acrasis kona genome and developmental transcriptomes reveal deep origins of eukaryotic multicellular pathways.</title>
        <authorList>
            <person name="Sheikh S."/>
            <person name="Fu C.-J."/>
            <person name="Brown M.W."/>
            <person name="Baldauf S.L."/>
        </authorList>
    </citation>
    <scope>NUCLEOTIDE SEQUENCE [LARGE SCALE GENOMIC DNA]</scope>
    <source>
        <strain evidence="1 2">ATCC MYA-3509</strain>
    </source>
</reference>
<feature type="non-terminal residue" evidence="1">
    <location>
        <position position="217"/>
    </location>
</feature>
<feature type="non-terminal residue" evidence="1">
    <location>
        <position position="1"/>
    </location>
</feature>
<keyword evidence="2" id="KW-1185">Reference proteome</keyword>
<dbReference type="AlphaFoldDB" id="A0AAW2Z9D4"/>
<evidence type="ECO:0000313" key="1">
    <source>
        <dbReference type="EMBL" id="KAL0485520.1"/>
    </source>
</evidence>
<evidence type="ECO:0000313" key="2">
    <source>
        <dbReference type="Proteomes" id="UP001431209"/>
    </source>
</evidence>
<comment type="caution">
    <text evidence="1">The sequence shown here is derived from an EMBL/GenBank/DDBJ whole genome shotgun (WGS) entry which is preliminary data.</text>
</comment>
<accession>A0AAW2Z9D4</accession>
<sequence>KKQALILLSQLEQNLLVSPELAIVSDKSTGKNEKTPQIVDTIQRVLFKAITSERVTPVDVIIVRRAICRCLAVVFSKHRSQITNCTSTIIKNLETHTSQRTPSKFAQIVCLLYALSTLFELDGSMIPAYTALVNTFSKLWKFSSDPIRVAIVLVTTTIAKNTHRIESDWPEMFKLAQRSSSEPRTVPLRKATGNLLFAIGTKLKPNLSQNKLFDPTF</sequence>
<gene>
    <name evidence="1" type="ORF">AKO1_003103</name>
</gene>
<dbReference type="SUPFAM" id="SSF48371">
    <property type="entry name" value="ARM repeat"/>
    <property type="match status" value="1"/>
</dbReference>
<dbReference type="InterPro" id="IPR016024">
    <property type="entry name" value="ARM-type_fold"/>
</dbReference>
<name>A0AAW2Z9D4_9EUKA</name>
<dbReference type="Proteomes" id="UP001431209">
    <property type="component" value="Unassembled WGS sequence"/>
</dbReference>
<protein>
    <submittedName>
        <fullName evidence="1">Uncharacterized protein</fullName>
    </submittedName>
</protein>
<proteinExistence type="predicted"/>
<dbReference type="EMBL" id="JAOPGA020001145">
    <property type="protein sequence ID" value="KAL0485520.1"/>
    <property type="molecule type" value="Genomic_DNA"/>
</dbReference>